<feature type="domain" description="FATC" evidence="2">
    <location>
        <begin position="227"/>
        <end position="259"/>
    </location>
</feature>
<evidence type="ECO:0000256" key="1">
    <source>
        <dbReference type="SAM" id="MobiDB-lite"/>
    </source>
</evidence>
<evidence type="ECO:0000313" key="3">
    <source>
        <dbReference type="EMBL" id="VEL13007.1"/>
    </source>
</evidence>
<evidence type="ECO:0000313" key="4">
    <source>
        <dbReference type="Proteomes" id="UP000784294"/>
    </source>
</evidence>
<feature type="compositionally biased region" description="Polar residues" evidence="1">
    <location>
        <begin position="205"/>
        <end position="221"/>
    </location>
</feature>
<dbReference type="SMART" id="SM01343">
    <property type="entry name" value="FATC"/>
    <property type="match status" value="1"/>
</dbReference>
<dbReference type="AlphaFoldDB" id="A0A448WJE9"/>
<dbReference type="GO" id="GO:0000723">
    <property type="term" value="P:telomere maintenance"/>
    <property type="evidence" value="ECO:0007669"/>
    <property type="project" value="TreeGrafter"/>
</dbReference>
<dbReference type="PROSITE" id="PS51190">
    <property type="entry name" value="FATC"/>
    <property type="match status" value="1"/>
</dbReference>
<gene>
    <name evidence="3" type="ORF">PXEA_LOCUS6447</name>
</gene>
<keyword evidence="4" id="KW-1185">Reference proteome</keyword>
<dbReference type="InterPro" id="IPR050517">
    <property type="entry name" value="DDR_Repair_Kinase"/>
</dbReference>
<name>A0A448WJE9_9PLAT</name>
<dbReference type="GO" id="GO:0005634">
    <property type="term" value="C:nucleus"/>
    <property type="evidence" value="ECO:0007669"/>
    <property type="project" value="TreeGrafter"/>
</dbReference>
<sequence>MQQSGLVELRTLVKLIARYTTTSTHQSSRFCASARWLDEYRIWGETAARLLDRMTLLASLVSANPTEMLYGKQEPNGSRQSDEFELANQLTSDCVNIAKLTRLVDRLPGVLHDILAKANRPDLSALIADLGVCPVERKIATSDDLDPSLLRTIPSARRDNEELENTHDYRVNSASLTIWRRTRDRLMGYDPICYKASGVDDVARDSNTNRLDGSQTSTTSQHHARRSGLSVEAQVDACIAEAVDTTNLARMYEGWTAWEHRAQTRLDAAVQQPVLFSVDQPGQLILKSLLLSPSMSLRLLLLQNLQLLLLLPILLLLHPLPGGPIGRSATYVSRALCAPSCRRSGSECF</sequence>
<dbReference type="PANTHER" id="PTHR11139:SF68">
    <property type="entry name" value="DNA-DEPENDENT PROTEIN KINASE CATALYTIC SUBUNIT"/>
    <property type="match status" value="1"/>
</dbReference>
<dbReference type="InterPro" id="IPR003152">
    <property type="entry name" value="FATC_dom"/>
</dbReference>
<dbReference type="OrthoDB" id="10065496at2759"/>
<feature type="region of interest" description="Disordered" evidence="1">
    <location>
        <begin position="204"/>
        <end position="227"/>
    </location>
</feature>
<dbReference type="PANTHER" id="PTHR11139">
    <property type="entry name" value="ATAXIA TELANGIECTASIA MUTATED ATM -RELATED"/>
    <property type="match status" value="1"/>
</dbReference>
<evidence type="ECO:0000259" key="2">
    <source>
        <dbReference type="PROSITE" id="PS51190"/>
    </source>
</evidence>
<dbReference type="EMBL" id="CAAALY010016516">
    <property type="protein sequence ID" value="VEL13007.1"/>
    <property type="molecule type" value="Genomic_DNA"/>
</dbReference>
<dbReference type="GO" id="GO:0004674">
    <property type="term" value="F:protein serine/threonine kinase activity"/>
    <property type="evidence" value="ECO:0007669"/>
    <property type="project" value="TreeGrafter"/>
</dbReference>
<dbReference type="Pfam" id="PF02260">
    <property type="entry name" value="FATC"/>
    <property type="match status" value="1"/>
</dbReference>
<dbReference type="GO" id="GO:0006302">
    <property type="term" value="P:double-strand break repair"/>
    <property type="evidence" value="ECO:0007669"/>
    <property type="project" value="TreeGrafter"/>
</dbReference>
<organism evidence="3 4">
    <name type="scientific">Protopolystoma xenopodis</name>
    <dbReference type="NCBI Taxonomy" id="117903"/>
    <lineage>
        <taxon>Eukaryota</taxon>
        <taxon>Metazoa</taxon>
        <taxon>Spiralia</taxon>
        <taxon>Lophotrochozoa</taxon>
        <taxon>Platyhelminthes</taxon>
        <taxon>Monogenea</taxon>
        <taxon>Polyopisthocotylea</taxon>
        <taxon>Polystomatidea</taxon>
        <taxon>Polystomatidae</taxon>
        <taxon>Protopolystoma</taxon>
    </lineage>
</organism>
<reference evidence="3" key="1">
    <citation type="submission" date="2018-11" db="EMBL/GenBank/DDBJ databases">
        <authorList>
            <consortium name="Pathogen Informatics"/>
        </authorList>
    </citation>
    <scope>NUCLEOTIDE SEQUENCE</scope>
</reference>
<comment type="caution">
    <text evidence="3">The sequence shown here is derived from an EMBL/GenBank/DDBJ whole genome shotgun (WGS) entry which is preliminary data.</text>
</comment>
<protein>
    <recommendedName>
        <fullName evidence="2">FATC domain-containing protein</fullName>
    </recommendedName>
</protein>
<proteinExistence type="predicted"/>
<dbReference type="Proteomes" id="UP000784294">
    <property type="component" value="Unassembled WGS sequence"/>
</dbReference>
<accession>A0A448WJE9</accession>